<proteinExistence type="predicted"/>
<dbReference type="PANTHER" id="PTHR43283:SF3">
    <property type="entry name" value="BETA-LACTAMASE FAMILY PROTEIN (AFU_ORTHOLOGUE AFUA_5G07500)"/>
    <property type="match status" value="1"/>
</dbReference>
<feature type="signal peptide" evidence="1">
    <location>
        <begin position="1"/>
        <end position="18"/>
    </location>
</feature>
<dbReference type="PANTHER" id="PTHR43283">
    <property type="entry name" value="BETA-LACTAMASE-RELATED"/>
    <property type="match status" value="1"/>
</dbReference>
<dbReference type="Pfam" id="PF00144">
    <property type="entry name" value="Beta-lactamase"/>
    <property type="match status" value="1"/>
</dbReference>
<dbReference type="InterPro" id="IPR001466">
    <property type="entry name" value="Beta-lactam-related"/>
</dbReference>
<evidence type="ECO:0000313" key="3">
    <source>
        <dbReference type="EMBL" id="KAK0669113.1"/>
    </source>
</evidence>
<dbReference type="Proteomes" id="UP001174997">
    <property type="component" value="Unassembled WGS sequence"/>
</dbReference>
<feature type="chain" id="PRO_5041395943" evidence="1">
    <location>
        <begin position="19"/>
        <end position="427"/>
    </location>
</feature>
<organism evidence="3 4">
    <name type="scientific">Cercophora samala</name>
    <dbReference type="NCBI Taxonomy" id="330535"/>
    <lineage>
        <taxon>Eukaryota</taxon>
        <taxon>Fungi</taxon>
        <taxon>Dikarya</taxon>
        <taxon>Ascomycota</taxon>
        <taxon>Pezizomycotina</taxon>
        <taxon>Sordariomycetes</taxon>
        <taxon>Sordariomycetidae</taxon>
        <taxon>Sordariales</taxon>
        <taxon>Lasiosphaeriaceae</taxon>
        <taxon>Cercophora</taxon>
    </lineage>
</organism>
<comment type="caution">
    <text evidence="3">The sequence shown here is derived from an EMBL/GenBank/DDBJ whole genome shotgun (WGS) entry which is preliminary data.</text>
</comment>
<sequence>MVSARHILLGALALGATAFPATAPVQIAQRTSPSAASLDDAFSAAVKEKRVPGIAAIALNRDGSVLYKNSWGTVNIDDDKSAPITSSTKMNIASMTKSVVAVAALQLVEQDKLSLDDFVEDYYPEWKNISVLDGFTDDGEPILRAPKTKATILHLITHTAGQGYWFLDEGISKWTEWSNKQETKTPTPLAADPGAGWFYGSNIDTLGYVIEAISGLRLDDYIEYNIFKPLGIKNSGFIQADMYTHRRHENGTITATAAPAPISPTAKPGGGGYLISTIDDYSTYLVTLINWGTHPQSGATILKSSTIRKYVFTDLIPVAISGDGTCDFKQQGPPVGIWESNVQTMSLSSEFLPGTKKGWSASLLINKEDVPGRRKANSGAWAGINNLFYWVDLKSGKLGAVFTNLQPFLDPEVLGLFDKLEEFVYAA</sequence>
<keyword evidence="4" id="KW-1185">Reference proteome</keyword>
<protein>
    <submittedName>
        <fullName evidence="3">Beta-lactamase/transpeptidase-like protein</fullName>
    </submittedName>
</protein>
<keyword evidence="1" id="KW-0732">Signal</keyword>
<reference evidence="3" key="1">
    <citation type="submission" date="2023-06" db="EMBL/GenBank/DDBJ databases">
        <title>Genome-scale phylogeny and comparative genomics of the fungal order Sordariales.</title>
        <authorList>
            <consortium name="Lawrence Berkeley National Laboratory"/>
            <person name="Hensen N."/>
            <person name="Bonometti L."/>
            <person name="Westerberg I."/>
            <person name="Brannstrom I.O."/>
            <person name="Guillou S."/>
            <person name="Cros-Aarteil S."/>
            <person name="Calhoun S."/>
            <person name="Haridas S."/>
            <person name="Kuo A."/>
            <person name="Mondo S."/>
            <person name="Pangilinan J."/>
            <person name="Riley R."/>
            <person name="Labutti K."/>
            <person name="Andreopoulos B."/>
            <person name="Lipzen A."/>
            <person name="Chen C."/>
            <person name="Yanf M."/>
            <person name="Daum C."/>
            <person name="Ng V."/>
            <person name="Clum A."/>
            <person name="Steindorff A."/>
            <person name="Ohm R."/>
            <person name="Martin F."/>
            <person name="Silar P."/>
            <person name="Natvig D."/>
            <person name="Lalanne C."/>
            <person name="Gautier V."/>
            <person name="Ament-Velasquez S.L."/>
            <person name="Kruys A."/>
            <person name="Hutchinson M.I."/>
            <person name="Powell A.J."/>
            <person name="Barry K."/>
            <person name="Miller A.N."/>
            <person name="Grigoriev I.V."/>
            <person name="Debuchy R."/>
            <person name="Gladieux P."/>
            <person name="Thoren M.H."/>
            <person name="Johannesson H."/>
        </authorList>
    </citation>
    <scope>NUCLEOTIDE SEQUENCE</scope>
    <source>
        <strain evidence="3">CBS 307.81</strain>
    </source>
</reference>
<gene>
    <name evidence="3" type="ORF">QBC41DRAFT_392397</name>
</gene>
<dbReference type="SUPFAM" id="SSF56601">
    <property type="entry name" value="beta-lactamase/transpeptidase-like"/>
    <property type="match status" value="1"/>
</dbReference>
<dbReference type="InterPro" id="IPR050789">
    <property type="entry name" value="Diverse_Enzym_Activities"/>
</dbReference>
<name>A0AA39ZDS2_9PEZI</name>
<evidence type="ECO:0000259" key="2">
    <source>
        <dbReference type="Pfam" id="PF00144"/>
    </source>
</evidence>
<evidence type="ECO:0000313" key="4">
    <source>
        <dbReference type="Proteomes" id="UP001174997"/>
    </source>
</evidence>
<evidence type="ECO:0000256" key="1">
    <source>
        <dbReference type="SAM" id="SignalP"/>
    </source>
</evidence>
<accession>A0AA39ZDS2</accession>
<dbReference type="InterPro" id="IPR012338">
    <property type="entry name" value="Beta-lactam/transpept-like"/>
</dbReference>
<dbReference type="EMBL" id="JAULSY010000047">
    <property type="protein sequence ID" value="KAK0669113.1"/>
    <property type="molecule type" value="Genomic_DNA"/>
</dbReference>
<dbReference type="AlphaFoldDB" id="A0AA39ZDS2"/>
<feature type="domain" description="Beta-lactamase-related" evidence="2">
    <location>
        <begin position="38"/>
        <end position="333"/>
    </location>
</feature>
<dbReference type="Gene3D" id="3.40.710.10">
    <property type="entry name" value="DD-peptidase/beta-lactamase superfamily"/>
    <property type="match status" value="1"/>
</dbReference>